<feature type="compositionally biased region" description="Basic and acidic residues" evidence="4">
    <location>
        <begin position="789"/>
        <end position="803"/>
    </location>
</feature>
<evidence type="ECO:0000256" key="1">
    <source>
        <dbReference type="ARBA" id="ARBA00023054"/>
    </source>
</evidence>
<keyword evidence="2" id="KW-0479">Metal-binding</keyword>
<reference evidence="6 7" key="1">
    <citation type="journal article" date="2022" name="Front. Cell. Infect. Microbiol.">
        <title>The Genomes of Two Strains of Taenia crassiceps the Animal Model for the Study of Human Cysticercosis.</title>
        <authorList>
            <person name="Bobes R.J."/>
            <person name="Estrada K."/>
            <person name="Rios-Valencia D.G."/>
            <person name="Calderon-Gallegos A."/>
            <person name="de la Torre P."/>
            <person name="Carrero J.C."/>
            <person name="Sanchez-Flores A."/>
            <person name="Laclette J.P."/>
        </authorList>
    </citation>
    <scope>NUCLEOTIDE SEQUENCE [LARGE SCALE GENOMIC DNA]</scope>
    <source>
        <strain evidence="6">WFUcys</strain>
    </source>
</reference>
<sequence>RLEQQAQRLTSTRKECHRRRLLLLAQQRLMNSGPQSYHRCPHCTKAFINASFLNAHLFRRHAEVVSALQDIDLNQITLPPLDSGTNLTAEKGITEKPHVLTPNLEQQIQEVLDHLKSQIPPPLPQPPPLTSAVVQTIEVKDAASPRLSAAVEIAWRQRTAELERQLEEERDHLRQLEERNRAWQDSIASQHRSDVERVREMFEMELRNLREENLETQRQLIQLRIKRANVSSFEGVEADVQEQLERQVRSLEEVKSPVVKMVTVSPKKHSPEKVPLLPASPNPPLTKIAINTSNATHAMGSSWPMVSRGVGCSDGISSLSQAIPSVPGKHSRRQQTSGRESLGLANASIQVTLNEVTSQLATCTLANPQKQQTLLTNKGVIVESLIVRTEDEEDGESDRTRSIHLIPFAVSSPSFLRTALTEASPKREKSRSHNEAELGNNKVVQLVDGSINKSEYTKERSSKSRSFTHPKKVDVESLHKFQQANGSELRMDPLESGLHYKDQLEEFRSDPDAMKGLRKEVEVLLMEQLIDHDVNGDASGLTRGKFNETLDILGQERQQLMRKHPNFAEIRASIARKVDRMALIALHSKRERRDSSFRGGGNGIGGGDGDTDGGGLQKKPRASRIADRDTLSRPPSGRPASLTLITHTLSPITEHQRFATSSPALKKSNPTQSRQSLFENTEDEGDDDGDDGRLGKAEGRTVVYRILKKSNQGMEEEADNRPQAKDDDDEDDGPMSVCSMVPEVQGDSGLSLVRPKTRRGERADSVADSVSTLSSLRLGASYTISTGHWDTRSQVDNNQRSERAGPPIVSPQARYKSIKEVLDGVEQALSDYYSYEKERMQELIEMELSLWQECTIFAEKIELWGKYSSSQMHHSIGRIRSQGLGLTKDKNILPDVFAFQNFLDKNGGRTGGWHDFDHRTFLKIRRRYTYKHSSNDSDSFVRCTLPDDLKDTFAQEVASALCLTSQSEVFAHEAWFAKLQQLEAASNRALREHRPRKAGALSATLSCKSDSVIKTRHQSAPLPNRQRQRALMDSCTTKCCDVVRRLEVEQKARERQRLSEKRKSQKGIQELRTKLEVFNLKMETVDAIQTRKCSIHRNVERVMRQCLTEMVNEKIQENPLDTAKSGGEWKKPRAQEKLGIRISQCKPAKVPGYTELWELRVQALKSKAKSPQPKLSVVRMIPERQQLAVPEWRRRAVPN</sequence>
<accession>A0ABR4QCE4</accession>
<dbReference type="Proteomes" id="UP001651158">
    <property type="component" value="Unassembled WGS sequence"/>
</dbReference>
<evidence type="ECO:0000259" key="5">
    <source>
        <dbReference type="PROSITE" id="PS50157"/>
    </source>
</evidence>
<evidence type="ECO:0000256" key="4">
    <source>
        <dbReference type="SAM" id="MobiDB-lite"/>
    </source>
</evidence>
<feature type="compositionally biased region" description="Polar residues" evidence="4">
    <location>
        <begin position="656"/>
        <end position="679"/>
    </location>
</feature>
<evidence type="ECO:0000256" key="3">
    <source>
        <dbReference type="SAM" id="Coils"/>
    </source>
</evidence>
<proteinExistence type="predicted"/>
<feature type="compositionally biased region" description="Acidic residues" evidence="4">
    <location>
        <begin position="680"/>
        <end position="690"/>
    </location>
</feature>
<dbReference type="InterPro" id="IPR058883">
    <property type="entry name" value="DZIP1_dom"/>
</dbReference>
<comment type="caution">
    <text evidence="6">The sequence shown here is derived from an EMBL/GenBank/DDBJ whole genome shotgun (WGS) entry which is preliminary data.</text>
</comment>
<dbReference type="PROSITE" id="PS50157">
    <property type="entry name" value="ZINC_FINGER_C2H2_2"/>
    <property type="match status" value="1"/>
</dbReference>
<dbReference type="PANTHER" id="PTHR21549:SF0">
    <property type="entry name" value="COILED-COIL DOMAIN-CONTAINING PROTEIN 112"/>
    <property type="match status" value="1"/>
</dbReference>
<feature type="region of interest" description="Disordered" evidence="4">
    <location>
        <begin position="789"/>
        <end position="809"/>
    </location>
</feature>
<feature type="coiled-coil region" evidence="3">
    <location>
        <begin position="156"/>
        <end position="226"/>
    </location>
</feature>
<keyword evidence="7" id="KW-1185">Reference proteome</keyword>
<feature type="domain" description="C2H2-type" evidence="5">
    <location>
        <begin position="38"/>
        <end position="62"/>
    </location>
</feature>
<evidence type="ECO:0000313" key="7">
    <source>
        <dbReference type="Proteomes" id="UP001651158"/>
    </source>
</evidence>
<evidence type="ECO:0000256" key="2">
    <source>
        <dbReference type="PROSITE-ProRule" id="PRU00042"/>
    </source>
</evidence>
<dbReference type="PANTHER" id="PTHR21549">
    <property type="entry name" value="MUTATED IN BLADDER CANCER 1"/>
    <property type="match status" value="1"/>
</dbReference>
<feature type="region of interest" description="Disordered" evidence="4">
    <location>
        <begin position="656"/>
        <end position="766"/>
    </location>
</feature>
<gene>
    <name evidence="6" type="ORF">TcWFU_000462</name>
</gene>
<dbReference type="InterPro" id="IPR013087">
    <property type="entry name" value="Znf_C2H2_type"/>
</dbReference>
<feature type="region of interest" description="Disordered" evidence="4">
    <location>
        <begin position="590"/>
        <end position="642"/>
    </location>
</feature>
<protein>
    <recommendedName>
        <fullName evidence="5">C2H2-type domain-containing protein</fullName>
    </recommendedName>
</protein>
<organism evidence="6 7">
    <name type="scientific">Taenia crassiceps</name>
    <dbReference type="NCBI Taxonomy" id="6207"/>
    <lineage>
        <taxon>Eukaryota</taxon>
        <taxon>Metazoa</taxon>
        <taxon>Spiralia</taxon>
        <taxon>Lophotrochozoa</taxon>
        <taxon>Platyhelminthes</taxon>
        <taxon>Cestoda</taxon>
        <taxon>Eucestoda</taxon>
        <taxon>Cyclophyllidea</taxon>
        <taxon>Taeniidae</taxon>
        <taxon>Taenia</taxon>
    </lineage>
</organism>
<dbReference type="InterPro" id="IPR039902">
    <property type="entry name" value="CCDC148/CCDC112"/>
</dbReference>
<name>A0ABR4QCE4_9CEST</name>
<dbReference type="Pfam" id="PF25977">
    <property type="entry name" value="DZIP1"/>
    <property type="match status" value="1"/>
</dbReference>
<feature type="compositionally biased region" description="Gly residues" evidence="4">
    <location>
        <begin position="598"/>
        <end position="616"/>
    </location>
</feature>
<evidence type="ECO:0000313" key="6">
    <source>
        <dbReference type="EMBL" id="KAL5107248.1"/>
    </source>
</evidence>
<keyword evidence="2" id="KW-0863">Zinc-finger</keyword>
<dbReference type="EMBL" id="JAKROA010000004">
    <property type="protein sequence ID" value="KAL5107248.1"/>
    <property type="molecule type" value="Genomic_DNA"/>
</dbReference>
<keyword evidence="2" id="KW-0862">Zinc</keyword>
<feature type="non-terminal residue" evidence="6">
    <location>
        <position position="1"/>
    </location>
</feature>
<dbReference type="PROSITE" id="PS00028">
    <property type="entry name" value="ZINC_FINGER_C2H2_1"/>
    <property type="match status" value="1"/>
</dbReference>
<keyword evidence="1 3" id="KW-0175">Coiled coil</keyword>